<keyword evidence="1" id="KW-0472">Membrane</keyword>
<dbReference type="EMBL" id="JBHSIW010000028">
    <property type="protein sequence ID" value="MFC4905556.1"/>
    <property type="molecule type" value="Genomic_DNA"/>
</dbReference>
<organism evidence="2 3">
    <name type="scientific">Kocuria oceani</name>
    <dbReference type="NCBI Taxonomy" id="988827"/>
    <lineage>
        <taxon>Bacteria</taxon>
        <taxon>Bacillati</taxon>
        <taxon>Actinomycetota</taxon>
        <taxon>Actinomycetes</taxon>
        <taxon>Micrococcales</taxon>
        <taxon>Micrococcaceae</taxon>
        <taxon>Kocuria</taxon>
    </lineage>
</organism>
<keyword evidence="1" id="KW-0812">Transmembrane</keyword>
<name>A0ABV9TQ79_9MICC</name>
<dbReference type="RefSeq" id="WP_277552089.1">
    <property type="nucleotide sequence ID" value="NZ_JARAMH010000019.1"/>
</dbReference>
<evidence type="ECO:0000256" key="1">
    <source>
        <dbReference type="SAM" id="Phobius"/>
    </source>
</evidence>
<proteinExistence type="predicted"/>
<keyword evidence="1" id="KW-1133">Transmembrane helix</keyword>
<accession>A0ABV9TQ79</accession>
<reference evidence="3" key="1">
    <citation type="journal article" date="2019" name="Int. J. Syst. Evol. Microbiol.">
        <title>The Global Catalogue of Microorganisms (GCM) 10K type strain sequencing project: providing services to taxonomists for standard genome sequencing and annotation.</title>
        <authorList>
            <consortium name="The Broad Institute Genomics Platform"/>
            <consortium name="The Broad Institute Genome Sequencing Center for Infectious Disease"/>
            <person name="Wu L."/>
            <person name="Ma J."/>
        </authorList>
    </citation>
    <scope>NUCLEOTIDE SEQUENCE [LARGE SCALE GENOMIC DNA]</scope>
    <source>
        <strain evidence="3">CGMCC 4.6946</strain>
    </source>
</reference>
<dbReference type="Proteomes" id="UP001595797">
    <property type="component" value="Unassembled WGS sequence"/>
</dbReference>
<evidence type="ECO:0000313" key="3">
    <source>
        <dbReference type="Proteomes" id="UP001595797"/>
    </source>
</evidence>
<feature type="transmembrane region" description="Helical" evidence="1">
    <location>
        <begin position="35"/>
        <end position="56"/>
    </location>
</feature>
<evidence type="ECO:0000313" key="2">
    <source>
        <dbReference type="EMBL" id="MFC4905556.1"/>
    </source>
</evidence>
<gene>
    <name evidence="2" type="ORF">ACFPCS_18490</name>
</gene>
<protein>
    <submittedName>
        <fullName evidence="2">Uncharacterized protein</fullName>
    </submittedName>
</protein>
<sequence>MSSPKLRFIQILTAVIAVIVVLTLTNAIITGSTRAWWAALSASCSMVVGLIGWWQVKNEQKRQDRDQIR</sequence>
<feature type="transmembrane region" description="Helical" evidence="1">
    <location>
        <begin position="7"/>
        <end position="29"/>
    </location>
</feature>
<comment type="caution">
    <text evidence="2">The sequence shown here is derived from an EMBL/GenBank/DDBJ whole genome shotgun (WGS) entry which is preliminary data.</text>
</comment>
<keyword evidence="3" id="KW-1185">Reference proteome</keyword>